<dbReference type="InterPro" id="IPR042617">
    <property type="entry name" value="CTC1-like"/>
</dbReference>
<evidence type="ECO:0000256" key="5">
    <source>
        <dbReference type="ARBA" id="ARBA00022454"/>
    </source>
</evidence>
<dbReference type="PANTHER" id="PTHR14865">
    <property type="entry name" value="CST COMPLEX SUBUNIT CTC1"/>
    <property type="match status" value="1"/>
</dbReference>
<evidence type="ECO:0000256" key="6">
    <source>
        <dbReference type="ARBA" id="ARBA00022895"/>
    </source>
</evidence>
<dbReference type="GO" id="GO:0003697">
    <property type="term" value="F:single-stranded DNA binding"/>
    <property type="evidence" value="ECO:0007669"/>
    <property type="project" value="TreeGrafter"/>
</dbReference>
<dbReference type="GO" id="GO:0045740">
    <property type="term" value="P:positive regulation of DNA replication"/>
    <property type="evidence" value="ECO:0007669"/>
    <property type="project" value="TreeGrafter"/>
</dbReference>
<comment type="similarity">
    <text evidence="3">Belongs to the CTC1 family.</text>
</comment>
<dbReference type="Pfam" id="PF15491">
    <property type="entry name" value="CTC1_2"/>
    <property type="match status" value="1"/>
</dbReference>
<evidence type="ECO:0000256" key="8">
    <source>
        <dbReference type="ARBA" id="ARBA00023242"/>
    </source>
</evidence>
<feature type="region of interest" description="Disordered" evidence="9">
    <location>
        <begin position="23"/>
        <end position="47"/>
    </location>
</feature>
<gene>
    <name evidence="10" type="ORF">BUALT_Bualt01G0036800</name>
</gene>
<dbReference type="GO" id="GO:0042162">
    <property type="term" value="F:telomeric DNA binding"/>
    <property type="evidence" value="ECO:0007669"/>
    <property type="project" value="TreeGrafter"/>
</dbReference>
<evidence type="ECO:0000313" key="11">
    <source>
        <dbReference type="Proteomes" id="UP000826271"/>
    </source>
</evidence>
<keyword evidence="6" id="KW-0779">Telomere</keyword>
<evidence type="ECO:0000256" key="1">
    <source>
        <dbReference type="ARBA" id="ARBA00004123"/>
    </source>
</evidence>
<dbReference type="GO" id="GO:0010833">
    <property type="term" value="P:telomere maintenance via telomere lengthening"/>
    <property type="evidence" value="ECO:0007669"/>
    <property type="project" value="TreeGrafter"/>
</dbReference>
<evidence type="ECO:0000256" key="4">
    <source>
        <dbReference type="ARBA" id="ARBA00016175"/>
    </source>
</evidence>
<evidence type="ECO:0000256" key="9">
    <source>
        <dbReference type="SAM" id="MobiDB-lite"/>
    </source>
</evidence>
<proteinExistence type="inferred from homology"/>
<evidence type="ECO:0000313" key="10">
    <source>
        <dbReference type="EMBL" id="KAG8389990.1"/>
    </source>
</evidence>
<name>A0AAV6Y8C0_9LAMI</name>
<organism evidence="10 11">
    <name type="scientific">Buddleja alternifolia</name>
    <dbReference type="NCBI Taxonomy" id="168488"/>
    <lineage>
        <taxon>Eukaryota</taxon>
        <taxon>Viridiplantae</taxon>
        <taxon>Streptophyta</taxon>
        <taxon>Embryophyta</taxon>
        <taxon>Tracheophyta</taxon>
        <taxon>Spermatophyta</taxon>
        <taxon>Magnoliopsida</taxon>
        <taxon>eudicotyledons</taxon>
        <taxon>Gunneridae</taxon>
        <taxon>Pentapetalae</taxon>
        <taxon>asterids</taxon>
        <taxon>lamiids</taxon>
        <taxon>Lamiales</taxon>
        <taxon>Scrophulariaceae</taxon>
        <taxon>Buddlejeae</taxon>
        <taxon>Buddleja</taxon>
    </lineage>
</organism>
<keyword evidence="7" id="KW-0238">DNA-binding</keyword>
<evidence type="ECO:0000256" key="2">
    <source>
        <dbReference type="ARBA" id="ARBA00004574"/>
    </source>
</evidence>
<dbReference type="Proteomes" id="UP000826271">
    <property type="component" value="Unassembled WGS sequence"/>
</dbReference>
<dbReference type="EMBL" id="WHWC01000001">
    <property type="protein sequence ID" value="KAG8389990.1"/>
    <property type="molecule type" value="Genomic_DNA"/>
</dbReference>
<protein>
    <recommendedName>
        <fullName evidence="4">CST complex subunit CTC1</fullName>
    </recommendedName>
</protein>
<keyword evidence="8" id="KW-0539">Nucleus</keyword>
<comment type="caution">
    <text evidence="10">The sequence shown here is derived from an EMBL/GenBank/DDBJ whole genome shotgun (WGS) entry which is preliminary data.</text>
</comment>
<accession>A0AAV6Y8C0</accession>
<keyword evidence="5" id="KW-0158">Chromosome</keyword>
<dbReference type="GO" id="GO:1990879">
    <property type="term" value="C:CST complex"/>
    <property type="evidence" value="ECO:0007669"/>
    <property type="project" value="TreeGrafter"/>
</dbReference>
<reference evidence="10" key="1">
    <citation type="submission" date="2019-10" db="EMBL/GenBank/DDBJ databases">
        <authorList>
            <person name="Zhang R."/>
            <person name="Pan Y."/>
            <person name="Wang J."/>
            <person name="Ma R."/>
            <person name="Yu S."/>
        </authorList>
    </citation>
    <scope>NUCLEOTIDE SEQUENCE</scope>
    <source>
        <strain evidence="10">LA-IB0</strain>
        <tissue evidence="10">Leaf</tissue>
    </source>
</reference>
<keyword evidence="11" id="KW-1185">Reference proteome</keyword>
<sequence length="1298" mass="143798">MEDERTIIFTIADLIHRARPLSGASSLTPSRPIATLKPRPNSDQNQCQKPPVTACQGSIAKTLKPLTHPTVLVGTLILPSFADTNSTVKCSCFQFSDDSAVVCCDVLDFNPEMIGRTIRIVAWNFIPFKCGSRGGFLEIINWVVLPSCGGNVCSLSDFSSSCLTSGSCDVKDNSKAKCSLFGVVESISPVSIVPCATAESGSRNVSGFFVNMFVCECKLCSSKLLVSQLNDLSEESIKDHCFVKKVIIYFCGLTSSWHPLISKMIGDVILLMRLKKKLVFIGKEESQLMYVTTDNVSLHVPKLFKKPSLVQNRDTRGKGESCSYTGVVTGVYMQGMVVELDQDVMLLLTDRYLTVPHCLRVGAIVTVRNVHFVDPKFSWGKIMILGACCRTSLYMESFSPLETGCHSKSHSQSLLQKFMDSLSFSARLWVLLVISSFRKKFAGIISDKEILGSKHKEGLAQKYASMHLPLSAFEFRHGILVEFCKHDLCSSDNEVDYGNLKLVLPISNLITYCEALWKKILDDWENCVDFWGGINQKQPISCDGRSYPQSIIKVLRTREIGVVAVGILKMSLSSGRLQLIDATGGVDIMLDLPVNWDFNRIFEAKDSIVIMEGIPQKLVDLNSIADPLSCQSIFNTTSLVRKTNISLYLHQDPSGEDSRSRSLFSDLSGYAHELESGKFHLLMLTHKFPIQLKFQGDQANRVNMFAQAIVMPWNLLISGKHEDAITTWIPLDHLKDSPEKITRFERHHKRCKIDQASIEASDHNSCRNSGTESTSCVSLELPCLIASKGVDRHFLGILRCTNECFKIFSGCKPPRRRLLLEFGPDSFCMYEALKIGRFYLIKHEEDKLCSSKDNYKVFISSGTHFWSFTFSSSEGLESSNNPDISQFHNGIDCENSDVNLLVPSSALKSLENDIKILGHGLIEPTKSFWEESDASTQSSGNALSDYPLPVGNLVSLHGLIVALHDCVGDTFPAKSRLTHYEGCSPICFLGNGDVCVHVLVENRVVRIFCDLSKQAYPIGLGRDVNASFHQILALNGQNKYMMIPVSFITIDHTSLMNGQCNDKFNYTAETICLNRVTSPNTVPAAMICDLMQLSEFTPVQFRCRVGAVYILVVEKSRSTTVFQSNFWSIPIAGFVLDDGSSSCCCWANSDTAAALLGLDSEASAETSGRYKTGIGSTVTHLNQIMEKHSKVVVKNYGSVFDSLSQELAFSVGSDKLICSSDEDLLRSLIINASFSTSRTICGGLMDPSRTRWLKERLTELDLTMPPLQNVWATSVSHTDILAEARNMFKDLSITAPNI</sequence>
<dbReference type="PANTHER" id="PTHR14865:SF2">
    <property type="entry name" value="CST COMPLEX SUBUNIT CTC1"/>
    <property type="match status" value="1"/>
</dbReference>
<evidence type="ECO:0000256" key="7">
    <source>
        <dbReference type="ARBA" id="ARBA00023125"/>
    </source>
</evidence>
<dbReference type="InterPro" id="IPR028262">
    <property type="entry name" value="CTC1_plant"/>
</dbReference>
<evidence type="ECO:0000256" key="3">
    <source>
        <dbReference type="ARBA" id="ARBA00006332"/>
    </source>
</evidence>
<comment type="subcellular location">
    <subcellularLocation>
        <location evidence="2">Chromosome</location>
        <location evidence="2">Telomere</location>
    </subcellularLocation>
    <subcellularLocation>
        <location evidence="1">Nucleus</location>
    </subcellularLocation>
</comment>